<sequence>MSSKLIVVIGATGGQGGSVARLFAKDGWRVRGITRNPDKPSNAALRELGIELVPANLDDPASLVKAFEGAYAIFAVTDFWQFVMDPAVHATAAQTGKMPNEVAVDREVEQGRNIVDAAAKHLSTLERFVFSSLSDTKKWTKGKIVWNLHFDDKAVILDYVSHILPVSPIAIIADHDIFQLHDKHPALAAKSSFLQMGMYMSNYRMQSPVFSPVKQADGTFTLQGRGSAAHLAPLVDPQNDTGYFVKALVAEDPGKTVLGTCKEMPYDDFWRMWAEIKGVELKIEDVGVKLPEGTPEWMRLEMEATVEYCSEYGWTGGDPDVKRPEEIGVEMGKLTNVETWLKEEKFEGLL</sequence>
<dbReference type="GO" id="GO:0005634">
    <property type="term" value="C:nucleus"/>
    <property type="evidence" value="ECO:0007669"/>
    <property type="project" value="TreeGrafter"/>
</dbReference>
<dbReference type="InParanoid" id="A0A1V8TTC1"/>
<dbReference type="PANTHER" id="PTHR42748">
    <property type="entry name" value="NITROGEN METABOLITE REPRESSION PROTEIN NMRA FAMILY MEMBER"/>
    <property type="match status" value="1"/>
</dbReference>
<evidence type="ECO:0000256" key="1">
    <source>
        <dbReference type="ARBA" id="ARBA00006328"/>
    </source>
</evidence>
<organism evidence="4 5">
    <name type="scientific">Cryoendolithus antarcticus</name>
    <dbReference type="NCBI Taxonomy" id="1507870"/>
    <lineage>
        <taxon>Eukaryota</taxon>
        <taxon>Fungi</taxon>
        <taxon>Dikarya</taxon>
        <taxon>Ascomycota</taxon>
        <taxon>Pezizomycotina</taxon>
        <taxon>Dothideomycetes</taxon>
        <taxon>Dothideomycetidae</taxon>
        <taxon>Cladosporiales</taxon>
        <taxon>Cladosporiaceae</taxon>
        <taxon>Cryoendolithus</taxon>
    </lineage>
</organism>
<dbReference type="EMBL" id="NAJO01000001">
    <property type="protein sequence ID" value="OQO14645.1"/>
    <property type="molecule type" value="Genomic_DNA"/>
</dbReference>
<evidence type="ECO:0000313" key="5">
    <source>
        <dbReference type="Proteomes" id="UP000192596"/>
    </source>
</evidence>
<name>A0A1V8TTC1_9PEZI</name>
<dbReference type="InterPro" id="IPR051164">
    <property type="entry name" value="NmrA-like_oxidored"/>
</dbReference>
<dbReference type="OrthoDB" id="3358371at2759"/>
<keyword evidence="5" id="KW-1185">Reference proteome</keyword>
<gene>
    <name evidence="4" type="ORF">B0A48_00026</name>
</gene>
<dbReference type="InterPro" id="IPR036291">
    <property type="entry name" value="NAD(P)-bd_dom_sf"/>
</dbReference>
<dbReference type="Gene3D" id="3.90.25.10">
    <property type="entry name" value="UDP-galactose 4-epimerase, domain 1"/>
    <property type="match status" value="1"/>
</dbReference>
<dbReference type="InterPro" id="IPR008030">
    <property type="entry name" value="NmrA-like"/>
</dbReference>
<evidence type="ECO:0000313" key="4">
    <source>
        <dbReference type="EMBL" id="OQO14645.1"/>
    </source>
</evidence>
<evidence type="ECO:0000259" key="3">
    <source>
        <dbReference type="Pfam" id="PF05368"/>
    </source>
</evidence>
<proteinExistence type="inferred from homology"/>
<comment type="caution">
    <text evidence="4">The sequence shown here is derived from an EMBL/GenBank/DDBJ whole genome shotgun (WGS) entry which is preliminary data.</text>
</comment>
<dbReference type="Pfam" id="PF05368">
    <property type="entry name" value="NmrA"/>
    <property type="match status" value="1"/>
</dbReference>
<protein>
    <recommendedName>
        <fullName evidence="3">NmrA-like domain-containing protein</fullName>
    </recommendedName>
</protein>
<keyword evidence="2" id="KW-0521">NADP</keyword>
<dbReference type="AlphaFoldDB" id="A0A1V8TTC1"/>
<comment type="similarity">
    <text evidence="1">Belongs to the NmrA-type oxidoreductase family.</text>
</comment>
<evidence type="ECO:0000256" key="2">
    <source>
        <dbReference type="ARBA" id="ARBA00022857"/>
    </source>
</evidence>
<reference evidence="5" key="1">
    <citation type="submission" date="2017-03" db="EMBL/GenBank/DDBJ databases">
        <title>Genomes of endolithic fungi from Antarctica.</title>
        <authorList>
            <person name="Coleine C."/>
            <person name="Masonjones S."/>
            <person name="Stajich J.E."/>
        </authorList>
    </citation>
    <scope>NUCLEOTIDE SEQUENCE [LARGE SCALE GENOMIC DNA]</scope>
    <source>
        <strain evidence="5">CCFEE 5527</strain>
    </source>
</reference>
<accession>A0A1V8TTC1</accession>
<dbReference type="SUPFAM" id="SSF51735">
    <property type="entry name" value="NAD(P)-binding Rossmann-fold domains"/>
    <property type="match status" value="1"/>
</dbReference>
<dbReference type="Proteomes" id="UP000192596">
    <property type="component" value="Unassembled WGS sequence"/>
</dbReference>
<feature type="domain" description="NmrA-like" evidence="3">
    <location>
        <begin position="3"/>
        <end position="161"/>
    </location>
</feature>
<dbReference type="STRING" id="1507870.A0A1V8TTC1"/>
<dbReference type="PANTHER" id="PTHR42748:SF26">
    <property type="entry name" value="NMRA-LIKE DOMAIN-CONTAINING PROTEIN"/>
    <property type="match status" value="1"/>
</dbReference>
<dbReference type="Gene3D" id="3.40.50.720">
    <property type="entry name" value="NAD(P)-binding Rossmann-like Domain"/>
    <property type="match status" value="1"/>
</dbReference>